<dbReference type="EMBL" id="OY288114">
    <property type="protein sequence ID" value="CAJ0856021.1"/>
    <property type="molecule type" value="Genomic_DNA"/>
</dbReference>
<name>A0AA48M137_9ZZZZ</name>
<sequence>MPAAKLVLDRVAPAPGDRRVFFSMRRLDGGKDAIGAASDVLAAVAEGKITVTEASGILKLLNGYMKISAIQELEARLAAVEAALPSSPNVRPQILRNGSKLPSAVSCPHMAS</sequence>
<protein>
    <submittedName>
        <fullName evidence="1">Uncharacterized protein</fullName>
    </submittedName>
</protein>
<gene>
    <name evidence="1" type="ORF">AMST5_00885</name>
</gene>
<reference evidence="1" key="1">
    <citation type="submission" date="2023-07" db="EMBL/GenBank/DDBJ databases">
        <authorList>
            <person name="Pelsma A.J. K."/>
        </authorList>
    </citation>
    <scope>NUCLEOTIDE SEQUENCE</scope>
</reference>
<proteinExistence type="predicted"/>
<dbReference type="AlphaFoldDB" id="A0AA48M137"/>
<accession>A0AA48M137</accession>
<evidence type="ECO:0000313" key="1">
    <source>
        <dbReference type="EMBL" id="CAJ0856021.1"/>
    </source>
</evidence>
<organism evidence="1">
    <name type="scientific">freshwater sediment metagenome</name>
    <dbReference type="NCBI Taxonomy" id="556182"/>
    <lineage>
        <taxon>unclassified sequences</taxon>
        <taxon>metagenomes</taxon>
        <taxon>ecological metagenomes</taxon>
    </lineage>
</organism>